<name>A0ACB8V4W1_9EURO</name>
<comment type="caution">
    <text evidence="1">The sequence shown here is derived from an EMBL/GenBank/DDBJ whole genome shotgun (WGS) entry which is preliminary data.</text>
</comment>
<reference evidence="1" key="1">
    <citation type="journal article" date="2022" name="bioRxiv">
        <title>Population genetic analysis of Ophidiomyces ophidiicola, the causative agent of snake fungal disease, indicates recent introductions to the USA.</title>
        <authorList>
            <person name="Ladner J.T."/>
            <person name="Palmer J.M."/>
            <person name="Ettinger C.L."/>
            <person name="Stajich J.E."/>
            <person name="Farrell T.M."/>
            <person name="Glorioso B.M."/>
            <person name="Lawson B."/>
            <person name="Price S.J."/>
            <person name="Stengle A.G."/>
            <person name="Grear D.A."/>
            <person name="Lorch J.M."/>
        </authorList>
    </citation>
    <scope>NUCLEOTIDE SEQUENCE</scope>
    <source>
        <strain evidence="1">NWHC 24266-5</strain>
    </source>
</reference>
<protein>
    <submittedName>
        <fullName evidence="1">Uncharacterized protein</fullName>
    </submittedName>
</protein>
<organism evidence="1">
    <name type="scientific">Ophidiomyces ophidiicola</name>
    <dbReference type="NCBI Taxonomy" id="1387563"/>
    <lineage>
        <taxon>Eukaryota</taxon>
        <taxon>Fungi</taxon>
        <taxon>Dikarya</taxon>
        <taxon>Ascomycota</taxon>
        <taxon>Pezizomycotina</taxon>
        <taxon>Eurotiomycetes</taxon>
        <taxon>Eurotiomycetidae</taxon>
        <taxon>Onygenales</taxon>
        <taxon>Onygenaceae</taxon>
        <taxon>Ophidiomyces</taxon>
    </lineage>
</organism>
<accession>A0ACB8V4W1</accession>
<sequence>MISIQHACLPSVLAYAAATTLPPSPTDSPTACGTPSSPLLGLNLSTPLPSTSADQTAVAGPRHGPKPLPASESPSGSAAGLAQLNPQTVYPSTPTDKVGVDAPSNSPLESRSHPKVSFVQFSRQFQLQRHQTVQRRAVLRRLWDLRVAVALSVRLLRVAATVQKGLVENFKQGDKSGFISIYNTIHDIRDLCDSFARHHAQSHDDLSAVAVDSPTRTYPSTFTHRLTSRSRDDLLNILTRVRTDSDFLFQCIGSLTPAQLSALVSPAHTVNVGDVSSPLGFRNRPASLFARRAGSHSTAFKEHAFAFERTDPLSALLFNVFAAPLASNSPEAQLRLDVWSSTCAKLISYGGSSHYSFIGQILSLWSGATEWKAKPKFEIYLMDILQKGAFLLGNLDSRRLGSETDSSDLFKTDLAEHFFQSAIHDLFVVLDDCDAGLPVGAIELGNAILQKITTPDSRKRFLDFLFFQWFFRKFLPNALCYPESHGLLLDFHITKDARDRILAQISHRSQVYVSRILHTQPQFTLALPDIKLRIENMLSRFNHSVFTPPSDGKYYTAASNCSSSCDEPENLLTLSSTDITTILDVLFPRPVQPSNVLDPFQHLSVPSSPPNSVSPRNDYRGFEPGLFQGRVDTVSSHSLTAKTAFTTEMSFHEPTTSYFTPPSSTASPISPQESLSRNADRIRYELSEINESEDRHSLVSPASEDWALVSISNDGRKLHFLEDNPASTDKAISPSTKLSDKDHSILQTAIFHLIDDCDLSSDTISMESLSAVRPNPERESALKRRFIDAMTYCQRQSDFTTALYWWDACRVLRNVDGGKPTSSTDDKILSPMYLAAKHSTDADTLTIQQCSQKMIGLQQTLRHLQNQVKASMGSLRRLRNKMWYMTDVKNSLRYEDARNVALALKSMMGFQAAPEPKPGNGMRSLGGSFLQKPEVHVMNVMKASGSQGGPTKLSDEQVDITRRWLHRSGIDNFCRGEERIHRFCYEVKTSVSKLVGETMYDSPVLWASELYQKERSMFEGPSTRPLTAVSGGMNIRPSSIASDESLYPYPAQGNGSRTIDSLFRGPSYAPSLEHKLSYQSINSERCRTSGADTSSMDDSPGRATSTVESYQAFWSPPHTQAQSTTSISSFQSRPGSTISDVLTTRKLERSPPGKAAFLDELKQTLTSLLLSDLGSPVWSCGSETDAWFSDYLSQPRISSQVANREMQGRFFAELSAPVDPCTNETHFTLPGKGLRRCRSAVALSSKYREASNSLVKNKEPEKSDQNSDFEYDMAFRQLMDKFSRPANPFTKLKALNDLRALVVASLMSVGRDSEPGNGKEPAIISNNMRHQRNSVSGRSKPLDKFDDQTPTPSSPAPAFNDIFDDPSLDLQPTDGQIIRALRNIIQRYRPKTLFRDLQFIAAFVPSEVLNKLDAGTAFLQFGLAAFELKDDVCHSMVEIADKIVSQELSKRQRHSNSPSHLGSGIEDAAKMWVTTAKEGNAVAQRELAILYLTHPEILPRATLPLTMPRDTFKAEMMYRRDLDSKSDPQSMCLALHWMQLSAAGGDKLAQNRLRERDEFESLA</sequence>
<dbReference type="EMBL" id="JALBCA010000008">
    <property type="protein sequence ID" value="KAI2392126.1"/>
    <property type="molecule type" value="Genomic_DNA"/>
</dbReference>
<proteinExistence type="predicted"/>
<evidence type="ECO:0000313" key="1">
    <source>
        <dbReference type="EMBL" id="KAI2392126.1"/>
    </source>
</evidence>
<gene>
    <name evidence="1" type="ORF">LOY88_000782</name>
</gene>